<organism evidence="2">
    <name type="scientific">Echinostoma caproni</name>
    <dbReference type="NCBI Taxonomy" id="27848"/>
    <lineage>
        <taxon>Eukaryota</taxon>
        <taxon>Metazoa</taxon>
        <taxon>Spiralia</taxon>
        <taxon>Lophotrochozoa</taxon>
        <taxon>Platyhelminthes</taxon>
        <taxon>Trematoda</taxon>
        <taxon>Digenea</taxon>
        <taxon>Plagiorchiida</taxon>
        <taxon>Echinostomata</taxon>
        <taxon>Echinostomatoidea</taxon>
        <taxon>Echinostomatidae</taxon>
        <taxon>Echinostoma</taxon>
    </lineage>
</organism>
<accession>A0A183BG87</accession>
<dbReference type="InterPro" id="IPR013783">
    <property type="entry name" value="Ig-like_fold"/>
</dbReference>
<dbReference type="InterPro" id="IPR036116">
    <property type="entry name" value="FN3_sf"/>
</dbReference>
<proteinExistence type="predicted"/>
<dbReference type="PRINTS" id="PR00014">
    <property type="entry name" value="FNTYPEIII"/>
</dbReference>
<dbReference type="GO" id="GO:0003993">
    <property type="term" value="F:acid phosphatase activity"/>
    <property type="evidence" value="ECO:0007669"/>
    <property type="project" value="InterPro"/>
</dbReference>
<dbReference type="InterPro" id="IPR050617">
    <property type="entry name" value="E3_ligase_FN3/SPRY"/>
</dbReference>
<feature type="domain" description="Fibronectin type-III" evidence="1">
    <location>
        <begin position="24"/>
        <end position="144"/>
    </location>
</feature>
<dbReference type="InterPro" id="IPR015914">
    <property type="entry name" value="PAPs_N"/>
</dbReference>
<dbReference type="PANTHER" id="PTHR24099">
    <property type="entry name" value="E3 UBIQUITIN-PROTEIN LIGASE TRIM36-RELATED"/>
    <property type="match status" value="1"/>
</dbReference>
<dbReference type="GO" id="GO:0046872">
    <property type="term" value="F:metal ion binding"/>
    <property type="evidence" value="ECO:0007669"/>
    <property type="project" value="InterPro"/>
</dbReference>
<dbReference type="Gene3D" id="2.60.40.10">
    <property type="entry name" value="Immunoglobulins"/>
    <property type="match status" value="1"/>
</dbReference>
<dbReference type="SMART" id="SM00060">
    <property type="entry name" value="FN3"/>
    <property type="match status" value="1"/>
</dbReference>
<evidence type="ECO:0000259" key="1">
    <source>
        <dbReference type="PROSITE" id="PS50853"/>
    </source>
</evidence>
<dbReference type="InterPro" id="IPR003961">
    <property type="entry name" value="FN3_dom"/>
</dbReference>
<dbReference type="SUPFAM" id="SSF49265">
    <property type="entry name" value="Fibronectin type III"/>
    <property type="match status" value="1"/>
</dbReference>
<reference evidence="2" key="1">
    <citation type="submission" date="2016-06" db="UniProtKB">
        <authorList>
            <consortium name="WormBaseParasite"/>
        </authorList>
    </citation>
    <scope>IDENTIFICATION</scope>
</reference>
<dbReference type="PANTHER" id="PTHR24099:SF11">
    <property type="entry name" value="FIBRONECTIN TYPE III DOMAIN-CONTAINING 3BA-RELATED"/>
    <property type="match status" value="1"/>
</dbReference>
<evidence type="ECO:0000313" key="2">
    <source>
        <dbReference type="WBParaSite" id="ECPE_0001827201-mRNA-1"/>
    </source>
</evidence>
<protein>
    <submittedName>
        <fullName evidence="2">Fibronectin type-III domain-containing protein</fullName>
    </submittedName>
</protein>
<dbReference type="AlphaFoldDB" id="A0A183BG87"/>
<sequence>LNALGDGSFSSALNVATLPPRPDAPQFVGFTNLTANSVRIQWARPDPPSTSASPRLGEEEITPVTATAIITAASPVGRAKPLYYTLQLSQDADPEWIVIYEGTETSYKATRLQENSSYSFRVCASNVSGPGVYSTVRTITTPRLPPPVVRGKQWQCVCVCMP</sequence>
<name>A0A183BG87_9TREM</name>
<dbReference type="CDD" id="cd00063">
    <property type="entry name" value="FN3"/>
    <property type="match status" value="1"/>
</dbReference>
<dbReference type="Pfam" id="PF16656">
    <property type="entry name" value="Pur_ac_phosph_N"/>
    <property type="match status" value="1"/>
</dbReference>
<dbReference type="PROSITE" id="PS50853">
    <property type="entry name" value="FN3"/>
    <property type="match status" value="1"/>
</dbReference>
<dbReference type="WBParaSite" id="ECPE_0001827201-mRNA-1">
    <property type="protein sequence ID" value="ECPE_0001827201-mRNA-1"/>
    <property type="gene ID" value="ECPE_0001827201"/>
</dbReference>